<dbReference type="Proteomes" id="UP000298347">
    <property type="component" value="Unassembled WGS sequence"/>
</dbReference>
<feature type="domain" description="Nudix hydrolase" evidence="7">
    <location>
        <begin position="22"/>
        <end position="155"/>
    </location>
</feature>
<keyword evidence="9" id="KW-1185">Reference proteome</keyword>
<accession>A0A4Z0GIB0</accession>
<dbReference type="GO" id="GO:0046872">
    <property type="term" value="F:metal ion binding"/>
    <property type="evidence" value="ECO:0007669"/>
    <property type="project" value="UniProtKB-KW"/>
</dbReference>
<evidence type="ECO:0000256" key="1">
    <source>
        <dbReference type="ARBA" id="ARBA00001936"/>
    </source>
</evidence>
<dbReference type="CDD" id="cd03426">
    <property type="entry name" value="NUDIX_CoAse_Nudt7"/>
    <property type="match status" value="1"/>
</dbReference>
<name>A0A4Z0GIB0_9BACL</name>
<dbReference type="RefSeq" id="WP_135349709.1">
    <property type="nucleotide sequence ID" value="NZ_SRJD01000024.1"/>
</dbReference>
<evidence type="ECO:0000256" key="4">
    <source>
        <dbReference type="ARBA" id="ARBA00022801"/>
    </source>
</evidence>
<organism evidence="8 9">
    <name type="scientific">Sporolactobacillus shoreae</name>
    <dbReference type="NCBI Taxonomy" id="1465501"/>
    <lineage>
        <taxon>Bacteria</taxon>
        <taxon>Bacillati</taxon>
        <taxon>Bacillota</taxon>
        <taxon>Bacilli</taxon>
        <taxon>Bacillales</taxon>
        <taxon>Sporolactobacillaceae</taxon>
        <taxon>Sporolactobacillus</taxon>
    </lineage>
</organism>
<dbReference type="Pfam" id="PF00293">
    <property type="entry name" value="NUDIX"/>
    <property type="match status" value="1"/>
</dbReference>
<proteinExistence type="predicted"/>
<dbReference type="PANTHER" id="PTHR12992:SF11">
    <property type="entry name" value="MITOCHONDRIAL COENZYME A DIPHOSPHATASE NUDT8"/>
    <property type="match status" value="1"/>
</dbReference>
<comment type="caution">
    <text evidence="8">The sequence shown here is derived from an EMBL/GenBank/DDBJ whole genome shotgun (WGS) entry which is preliminary data.</text>
</comment>
<reference evidence="8 9" key="1">
    <citation type="journal article" date="2015" name="Int. J. Syst. Evol. Microbiol.">
        <title>Sporolactobacillus shoreae sp. nov. and Sporolactobacillus spathodeae sp. nov., two spore-forming lactic acid bacteria isolated from tree barks in Thailand.</title>
        <authorList>
            <person name="Thamacharoensuk T."/>
            <person name="Kitahara M."/>
            <person name="Ohkuma M."/>
            <person name="Thongchul N."/>
            <person name="Tanasupawat S."/>
        </authorList>
    </citation>
    <scope>NUCLEOTIDE SEQUENCE [LARGE SCALE GENOMIC DNA]</scope>
    <source>
        <strain evidence="8 9">BK92</strain>
    </source>
</reference>
<evidence type="ECO:0000259" key="7">
    <source>
        <dbReference type="PROSITE" id="PS51462"/>
    </source>
</evidence>
<dbReference type="GO" id="GO:0010945">
    <property type="term" value="F:coenzyme A diphosphatase activity"/>
    <property type="evidence" value="ECO:0007669"/>
    <property type="project" value="InterPro"/>
</dbReference>
<protein>
    <submittedName>
        <fullName evidence="8">CoA pyrophosphatase</fullName>
    </submittedName>
</protein>
<keyword evidence="3" id="KW-0479">Metal-binding</keyword>
<sequence>MDLKSIQRRIENDGSIIGEEVAKKSSVLIPLIPDHDTWSILLEVRSEQLRRQPGDVCFPGGRSEKIDASLRETAIRETCEELGVPKESINVIGRMGTCIATSDLFIYPFVGVLDPDTPLRPNPGEVAETFTIPLPWLMKQMPEKYTLSFQPDKNQDFPFDRIIAGRNYPFRAQKVIEPFFDYQGRTIWGLTARILEHFVSLINHRMFE</sequence>
<evidence type="ECO:0000313" key="8">
    <source>
        <dbReference type="EMBL" id="TGA96480.1"/>
    </source>
</evidence>
<dbReference type="OrthoDB" id="9802805at2"/>
<evidence type="ECO:0000256" key="3">
    <source>
        <dbReference type="ARBA" id="ARBA00022723"/>
    </source>
</evidence>
<evidence type="ECO:0000313" key="9">
    <source>
        <dbReference type="Proteomes" id="UP000298347"/>
    </source>
</evidence>
<evidence type="ECO:0000256" key="5">
    <source>
        <dbReference type="ARBA" id="ARBA00022842"/>
    </source>
</evidence>
<dbReference type="SUPFAM" id="SSF55811">
    <property type="entry name" value="Nudix"/>
    <property type="match status" value="1"/>
</dbReference>
<gene>
    <name evidence="8" type="ORF">E4665_15520</name>
</gene>
<dbReference type="PROSITE" id="PS51462">
    <property type="entry name" value="NUDIX"/>
    <property type="match status" value="1"/>
</dbReference>
<keyword evidence="4" id="KW-0378">Hydrolase</keyword>
<dbReference type="Gene3D" id="3.90.79.10">
    <property type="entry name" value="Nucleoside Triphosphate Pyrophosphohydrolase"/>
    <property type="match status" value="1"/>
</dbReference>
<evidence type="ECO:0000256" key="6">
    <source>
        <dbReference type="ARBA" id="ARBA00023211"/>
    </source>
</evidence>
<dbReference type="InterPro" id="IPR000086">
    <property type="entry name" value="NUDIX_hydrolase_dom"/>
</dbReference>
<comment type="cofactor">
    <cofactor evidence="2">
        <name>Mg(2+)</name>
        <dbReference type="ChEBI" id="CHEBI:18420"/>
    </cofactor>
</comment>
<dbReference type="AlphaFoldDB" id="A0A4Z0GIB0"/>
<dbReference type="EMBL" id="SRJD01000024">
    <property type="protein sequence ID" value="TGA96480.1"/>
    <property type="molecule type" value="Genomic_DNA"/>
</dbReference>
<keyword evidence="5" id="KW-0460">Magnesium</keyword>
<dbReference type="PANTHER" id="PTHR12992">
    <property type="entry name" value="NUDIX HYDROLASE"/>
    <property type="match status" value="1"/>
</dbReference>
<keyword evidence="6" id="KW-0464">Manganese</keyword>
<evidence type="ECO:0000256" key="2">
    <source>
        <dbReference type="ARBA" id="ARBA00001946"/>
    </source>
</evidence>
<comment type="cofactor">
    <cofactor evidence="1">
        <name>Mn(2+)</name>
        <dbReference type="ChEBI" id="CHEBI:29035"/>
    </cofactor>
</comment>
<dbReference type="InterPro" id="IPR015797">
    <property type="entry name" value="NUDIX_hydrolase-like_dom_sf"/>
</dbReference>
<dbReference type="InterPro" id="IPR045121">
    <property type="entry name" value="CoAse"/>
</dbReference>